<evidence type="ECO:0000256" key="3">
    <source>
        <dbReference type="ARBA" id="ARBA00022842"/>
    </source>
</evidence>
<dbReference type="SUPFAM" id="SSF82771">
    <property type="entry name" value="GIY-YIG endonuclease"/>
    <property type="match status" value="1"/>
</dbReference>
<evidence type="ECO:0000259" key="4">
    <source>
        <dbReference type="PROSITE" id="PS50164"/>
    </source>
</evidence>
<dbReference type="GO" id="GO:0003677">
    <property type="term" value="F:DNA binding"/>
    <property type="evidence" value="ECO:0007669"/>
    <property type="project" value="InterPro"/>
</dbReference>
<feature type="domain" description="GIY-YIG" evidence="4">
    <location>
        <begin position="14"/>
        <end position="108"/>
    </location>
</feature>
<dbReference type="PROSITE" id="PS50164">
    <property type="entry name" value="GIY_YIG"/>
    <property type="match status" value="1"/>
</dbReference>
<dbReference type="InterPro" id="IPR035901">
    <property type="entry name" value="GIY-YIG_endonuc_sf"/>
</dbReference>
<dbReference type="CDD" id="cd10443">
    <property type="entry name" value="GIY-YIG_HE_Tlr8p_PBC-V_like"/>
    <property type="match status" value="1"/>
</dbReference>
<dbReference type="SMART" id="SM00496">
    <property type="entry name" value="IENR2"/>
    <property type="match status" value="2"/>
</dbReference>
<dbReference type="EMBL" id="MZ130500">
    <property type="protein sequence ID" value="QWM91439.2"/>
    <property type="molecule type" value="Genomic_DNA"/>
</dbReference>
<dbReference type="InterPro" id="IPR003611">
    <property type="entry name" value="NUMOD3"/>
</dbReference>
<dbReference type="Proteomes" id="UP000828083">
    <property type="component" value="Segment"/>
</dbReference>
<evidence type="ECO:0000313" key="5">
    <source>
        <dbReference type="EMBL" id="QWM91439.2"/>
    </source>
</evidence>
<dbReference type="Gene3D" id="3.40.1440.10">
    <property type="entry name" value="GIY-YIG endonuclease"/>
    <property type="match status" value="1"/>
</dbReference>
<reference evidence="5 6" key="1">
    <citation type="submission" date="2021-04" db="EMBL/GenBank/DDBJ databases">
        <authorList>
            <person name="Shkoporov A.N."/>
            <person name="Stockdale S.R."/>
            <person name="Guerin E."/>
            <person name="Ross R.P."/>
            <person name="Hill C."/>
        </authorList>
    </citation>
    <scope>NUCLEOTIDE SEQUENCE [LARGE SCALE GENOMIC DNA]</scope>
    <source>
        <strain evidence="6">cr23_1</strain>
    </source>
</reference>
<protein>
    <recommendedName>
        <fullName evidence="4">GIY-YIG domain-containing protein</fullName>
    </recommendedName>
</protein>
<comment type="cofactor">
    <cofactor evidence="1">
        <name>Mg(2+)</name>
        <dbReference type="ChEBI" id="CHEBI:18420"/>
    </cofactor>
</comment>
<dbReference type="SMART" id="SM00465">
    <property type="entry name" value="GIYc"/>
    <property type="match status" value="1"/>
</dbReference>
<dbReference type="InterPro" id="IPR000305">
    <property type="entry name" value="GIY-YIG_endonuc"/>
</dbReference>
<organism evidence="5 6">
    <name type="scientific">uncultured phage cr23_1</name>
    <dbReference type="NCBI Taxonomy" id="2986419"/>
    <lineage>
        <taxon>Viruses</taxon>
        <taxon>Duplodnaviria</taxon>
        <taxon>Heunggongvirae</taxon>
        <taxon>Uroviricota</taxon>
        <taxon>Caudoviricetes</taxon>
        <taxon>Crassvirales</taxon>
        <taxon>Suoliviridae</taxon>
        <taxon>Uncouvirinae</taxon>
        <taxon>Aurodevirus</taxon>
        <taxon>Aurodevirus hiberniae</taxon>
    </lineage>
</organism>
<sequence length="243" mass="28876">MDYAQFLIDDQYLINYVIYRFKNKINGKVYIGQTTKSLRKRVTQHITNSRPNTKAHKTYFHNALNKHGIENFDLIILERCQNQQELDERERYWIAYYNSTDKRYGYNIESGGSLGKKGKQLSEEHKKALLQANLGKHRSEKTKRQLSKTHSEIWKDPEFRAKHITNILKVAGINRKSVYQYDLEGNFIKEWYSNHSVCEYLYGSKRKGNLRRDILSNNRKGKLGFTKKGSIWSYYSPNERRAY</sequence>
<evidence type="ECO:0000256" key="2">
    <source>
        <dbReference type="ARBA" id="ARBA00010045"/>
    </source>
</evidence>
<name>A0AA48WXC3_9CAUD</name>
<proteinExistence type="predicted"/>
<comment type="similarity">
    <text evidence="2">To endonucleases of group I introns of fungi and phage.</text>
</comment>
<accession>A0AA48WXC3</accession>
<dbReference type="InterPro" id="IPR006350">
    <property type="entry name" value="Intron_endoG1"/>
</dbReference>
<dbReference type="GO" id="GO:0004519">
    <property type="term" value="F:endonuclease activity"/>
    <property type="evidence" value="ECO:0007669"/>
    <property type="project" value="InterPro"/>
</dbReference>
<gene>
    <name evidence="5" type="primary">gp_78112</name>
</gene>
<dbReference type="Pfam" id="PF01541">
    <property type="entry name" value="GIY-YIG"/>
    <property type="match status" value="1"/>
</dbReference>
<dbReference type="NCBIfam" id="TIGR01453">
    <property type="entry name" value="grpIintron_endo"/>
    <property type="match status" value="1"/>
</dbReference>
<evidence type="ECO:0000313" key="6">
    <source>
        <dbReference type="Proteomes" id="UP000828083"/>
    </source>
</evidence>
<keyword evidence="3" id="KW-0460">Magnesium</keyword>
<evidence type="ECO:0000256" key="1">
    <source>
        <dbReference type="ARBA" id="ARBA00001946"/>
    </source>
</evidence>
<keyword evidence="6" id="KW-1185">Reference proteome</keyword>